<gene>
    <name evidence="1" type="ORF">K469DRAFT_719066</name>
</gene>
<proteinExistence type="predicted"/>
<dbReference type="EMBL" id="ML994616">
    <property type="protein sequence ID" value="KAF2192000.1"/>
    <property type="molecule type" value="Genomic_DNA"/>
</dbReference>
<sequence>MDRSLKPTFSFVNLSHPNELKDEEMQLRIRRLAMTEVSKARRKPKTKRERNEVILEFRASEPSQQTLILDWIGSV</sequence>
<keyword evidence="2" id="KW-1185">Reference proteome</keyword>
<protein>
    <submittedName>
        <fullName evidence="1">Uncharacterized protein</fullName>
    </submittedName>
</protein>
<dbReference type="AlphaFoldDB" id="A0A6A6EPH7"/>
<evidence type="ECO:0000313" key="1">
    <source>
        <dbReference type="EMBL" id="KAF2192000.1"/>
    </source>
</evidence>
<organism evidence="1 2">
    <name type="scientific">Zopfia rhizophila CBS 207.26</name>
    <dbReference type="NCBI Taxonomy" id="1314779"/>
    <lineage>
        <taxon>Eukaryota</taxon>
        <taxon>Fungi</taxon>
        <taxon>Dikarya</taxon>
        <taxon>Ascomycota</taxon>
        <taxon>Pezizomycotina</taxon>
        <taxon>Dothideomycetes</taxon>
        <taxon>Dothideomycetes incertae sedis</taxon>
        <taxon>Zopfiaceae</taxon>
        <taxon>Zopfia</taxon>
    </lineage>
</organism>
<dbReference type="OrthoDB" id="4159781at2759"/>
<dbReference type="Proteomes" id="UP000800200">
    <property type="component" value="Unassembled WGS sequence"/>
</dbReference>
<evidence type="ECO:0000313" key="2">
    <source>
        <dbReference type="Proteomes" id="UP000800200"/>
    </source>
</evidence>
<name>A0A6A6EPH7_9PEZI</name>
<accession>A0A6A6EPH7</accession>
<feature type="non-terminal residue" evidence="1">
    <location>
        <position position="75"/>
    </location>
</feature>
<reference evidence="1" key="1">
    <citation type="journal article" date="2020" name="Stud. Mycol.">
        <title>101 Dothideomycetes genomes: a test case for predicting lifestyles and emergence of pathogens.</title>
        <authorList>
            <person name="Haridas S."/>
            <person name="Albert R."/>
            <person name="Binder M."/>
            <person name="Bloem J."/>
            <person name="Labutti K."/>
            <person name="Salamov A."/>
            <person name="Andreopoulos B."/>
            <person name="Baker S."/>
            <person name="Barry K."/>
            <person name="Bills G."/>
            <person name="Bluhm B."/>
            <person name="Cannon C."/>
            <person name="Castanera R."/>
            <person name="Culley D."/>
            <person name="Daum C."/>
            <person name="Ezra D."/>
            <person name="Gonzalez J."/>
            <person name="Henrissat B."/>
            <person name="Kuo A."/>
            <person name="Liang C."/>
            <person name="Lipzen A."/>
            <person name="Lutzoni F."/>
            <person name="Magnuson J."/>
            <person name="Mondo S."/>
            <person name="Nolan M."/>
            <person name="Ohm R."/>
            <person name="Pangilinan J."/>
            <person name="Park H.-J."/>
            <person name="Ramirez L."/>
            <person name="Alfaro M."/>
            <person name="Sun H."/>
            <person name="Tritt A."/>
            <person name="Yoshinaga Y."/>
            <person name="Zwiers L.-H."/>
            <person name="Turgeon B."/>
            <person name="Goodwin S."/>
            <person name="Spatafora J."/>
            <person name="Crous P."/>
            <person name="Grigoriev I."/>
        </authorList>
    </citation>
    <scope>NUCLEOTIDE SEQUENCE</scope>
    <source>
        <strain evidence="1">CBS 207.26</strain>
    </source>
</reference>